<feature type="non-terminal residue" evidence="1">
    <location>
        <position position="1"/>
    </location>
</feature>
<proteinExistence type="predicted"/>
<keyword evidence="2" id="KW-1185">Reference proteome</keyword>
<accession>A0A9N9H3G9</accession>
<evidence type="ECO:0000313" key="1">
    <source>
        <dbReference type="EMBL" id="CAG8650359.1"/>
    </source>
</evidence>
<sequence>EDLFCVTEAKPSEIEKGIWQNMVELDSTCSTNRKRKREEYFFDYVYGAVSTRDHWIFTVFTSELEMAATSRSPRLLNIIAEEPDHKQLKQQVAELFAIIGGLLQDKINTALLDPKQKRERAQKLFASKKRKTIIE</sequence>
<protein>
    <submittedName>
        <fullName evidence="1">3545_t:CDS:1</fullName>
    </submittedName>
</protein>
<comment type="caution">
    <text evidence="1">The sequence shown here is derived from an EMBL/GenBank/DDBJ whole genome shotgun (WGS) entry which is preliminary data.</text>
</comment>
<reference evidence="1" key="1">
    <citation type="submission" date="2021-06" db="EMBL/GenBank/DDBJ databases">
        <authorList>
            <person name="Kallberg Y."/>
            <person name="Tangrot J."/>
            <person name="Rosling A."/>
        </authorList>
    </citation>
    <scope>NUCLEOTIDE SEQUENCE</scope>
    <source>
        <strain evidence="1">BR232B</strain>
    </source>
</reference>
<dbReference type="AlphaFoldDB" id="A0A9N9H3G9"/>
<name>A0A9N9H3G9_9GLOM</name>
<gene>
    <name evidence="1" type="ORF">PBRASI_LOCUS10235</name>
</gene>
<dbReference type="EMBL" id="CAJVPI010002851">
    <property type="protein sequence ID" value="CAG8650359.1"/>
    <property type="molecule type" value="Genomic_DNA"/>
</dbReference>
<organism evidence="1 2">
    <name type="scientific">Paraglomus brasilianum</name>
    <dbReference type="NCBI Taxonomy" id="144538"/>
    <lineage>
        <taxon>Eukaryota</taxon>
        <taxon>Fungi</taxon>
        <taxon>Fungi incertae sedis</taxon>
        <taxon>Mucoromycota</taxon>
        <taxon>Glomeromycotina</taxon>
        <taxon>Glomeromycetes</taxon>
        <taxon>Paraglomerales</taxon>
        <taxon>Paraglomeraceae</taxon>
        <taxon>Paraglomus</taxon>
    </lineage>
</organism>
<evidence type="ECO:0000313" key="2">
    <source>
        <dbReference type="Proteomes" id="UP000789739"/>
    </source>
</evidence>
<dbReference type="Proteomes" id="UP000789739">
    <property type="component" value="Unassembled WGS sequence"/>
</dbReference>